<reference evidence="2" key="1">
    <citation type="submission" date="2020-04" db="EMBL/GenBank/DDBJ databases">
        <authorList>
            <person name="Alioto T."/>
            <person name="Alioto T."/>
            <person name="Gomez Garrido J."/>
        </authorList>
    </citation>
    <scope>NUCLEOTIDE SEQUENCE</scope>
    <source>
        <strain evidence="2">A484AB</strain>
    </source>
</reference>
<dbReference type="SMART" id="SM00004">
    <property type="entry name" value="NL"/>
    <property type="match status" value="1"/>
</dbReference>
<dbReference type="GO" id="GO:0006508">
    <property type="term" value="P:proteolysis"/>
    <property type="evidence" value="ECO:0007669"/>
    <property type="project" value="TreeGrafter"/>
</dbReference>
<dbReference type="Gene3D" id="2.10.70.10">
    <property type="entry name" value="Complement Module, domain 1"/>
    <property type="match status" value="1"/>
</dbReference>
<dbReference type="CDD" id="cd00033">
    <property type="entry name" value="CCP"/>
    <property type="match status" value="1"/>
</dbReference>
<dbReference type="InterPro" id="IPR000436">
    <property type="entry name" value="Sushi_SCR_CCP_dom"/>
</dbReference>
<proteinExistence type="predicted"/>
<dbReference type="SUPFAM" id="SSF57535">
    <property type="entry name" value="Complement control module/SCR domain"/>
    <property type="match status" value="1"/>
</dbReference>
<dbReference type="SMART" id="SM00032">
    <property type="entry name" value="CCP"/>
    <property type="match status" value="2"/>
</dbReference>
<dbReference type="AlphaFoldDB" id="A0A7D9K409"/>
<dbReference type="Pfam" id="PF00084">
    <property type="entry name" value="Sushi"/>
    <property type="match status" value="1"/>
</dbReference>
<comment type="caution">
    <text evidence="2">The sequence shown here is derived from an EMBL/GenBank/DDBJ whole genome shotgun (WGS) entry which is preliminary data.</text>
</comment>
<comment type="caution">
    <text evidence="1">Lacks conserved residue(s) required for the propagation of feature annotation.</text>
</comment>
<dbReference type="EMBL" id="CACRXK020026417">
    <property type="protein sequence ID" value="CAB4040180.1"/>
    <property type="molecule type" value="Genomic_DNA"/>
</dbReference>
<name>A0A7D9K409_PARCT</name>
<dbReference type="PROSITE" id="PS50923">
    <property type="entry name" value="SUSHI"/>
    <property type="match status" value="1"/>
</dbReference>
<dbReference type="InterPro" id="IPR043543">
    <property type="entry name" value="PAPPA/PAPPA2"/>
</dbReference>
<organism evidence="2 3">
    <name type="scientific">Paramuricea clavata</name>
    <name type="common">Red gorgonian</name>
    <name type="synonym">Violescent sea-whip</name>
    <dbReference type="NCBI Taxonomy" id="317549"/>
    <lineage>
        <taxon>Eukaryota</taxon>
        <taxon>Metazoa</taxon>
        <taxon>Cnidaria</taxon>
        <taxon>Anthozoa</taxon>
        <taxon>Octocorallia</taxon>
        <taxon>Malacalcyonacea</taxon>
        <taxon>Plexauridae</taxon>
        <taxon>Paramuricea</taxon>
    </lineage>
</organism>
<dbReference type="GO" id="GO:0005615">
    <property type="term" value="C:extracellular space"/>
    <property type="evidence" value="ECO:0007669"/>
    <property type="project" value="TreeGrafter"/>
</dbReference>
<gene>
    <name evidence="2" type="ORF">PACLA_8A063846</name>
</gene>
<sequence length="273" mass="30524">MWSPITIFCRRICLLPPTPPHSRLLSKDCHKGKPFMPGESCKYRCKPGYRPSGLYTRELYRKGDFVQRCLKGGTWTNKRCVLLTCPVHDPKIFRWYNCTLGSTFGSVCRLACPGEKVREVRCGAEGKWDKKLQFCSTKGSCPQPNLNEGILSKGCGKHPRPRDECEITCGTRLMAPVVQGDSLKREVKAIVCSPFLQWYPDLSAIRCIAKCQPDLFQDEYCDGINNNEECQFDGGDCCDPDSSCSGNDCECRDVTSPNYGPIASSGDDDRNSS</sequence>
<dbReference type="PANTHER" id="PTHR46130:SF3">
    <property type="entry name" value="CHROMOSOME UNDETERMINED SCAFFOLD_33, WHOLE GENOME SHOTGUN SEQUENCE"/>
    <property type="match status" value="1"/>
</dbReference>
<keyword evidence="3" id="KW-1185">Reference proteome</keyword>
<dbReference type="GO" id="GO:0007166">
    <property type="term" value="P:cell surface receptor signaling pathway"/>
    <property type="evidence" value="ECO:0007669"/>
    <property type="project" value="TreeGrafter"/>
</dbReference>
<dbReference type="InterPro" id="IPR035976">
    <property type="entry name" value="Sushi/SCR/CCP_sf"/>
</dbReference>
<keyword evidence="1" id="KW-0768">Sushi</keyword>
<dbReference type="OrthoDB" id="536211at2759"/>
<dbReference type="GO" id="GO:0004222">
    <property type="term" value="F:metalloendopeptidase activity"/>
    <property type="evidence" value="ECO:0007669"/>
    <property type="project" value="TreeGrafter"/>
</dbReference>
<accession>A0A7D9K409</accession>
<evidence type="ECO:0000256" key="1">
    <source>
        <dbReference type="PROSITE-ProRule" id="PRU00302"/>
    </source>
</evidence>
<evidence type="ECO:0000313" key="3">
    <source>
        <dbReference type="Proteomes" id="UP001152795"/>
    </source>
</evidence>
<evidence type="ECO:0000313" key="2">
    <source>
        <dbReference type="EMBL" id="CAB4040180.1"/>
    </source>
</evidence>
<dbReference type="InterPro" id="IPR000800">
    <property type="entry name" value="Notch_dom"/>
</dbReference>
<dbReference type="Proteomes" id="UP001152795">
    <property type="component" value="Unassembled WGS sequence"/>
</dbReference>
<dbReference type="PANTHER" id="PTHR46130">
    <property type="entry name" value="LAMGL DOMAIN-CONTAINING PROTEIN"/>
    <property type="match status" value="1"/>
</dbReference>
<protein>
    <submittedName>
        <fullName evidence="2">Uncharacterized protein</fullName>
    </submittedName>
</protein>